<dbReference type="InterPro" id="IPR029044">
    <property type="entry name" value="Nucleotide-diphossugar_trans"/>
</dbReference>
<keyword evidence="2" id="KW-0413">Isomerase</keyword>
<feature type="non-terminal residue" evidence="2">
    <location>
        <position position="135"/>
    </location>
</feature>
<organism evidence="2 3">
    <name type="scientific">Clostridium perfringens</name>
    <dbReference type="NCBI Taxonomy" id="1502"/>
    <lineage>
        <taxon>Bacteria</taxon>
        <taxon>Bacillati</taxon>
        <taxon>Bacillota</taxon>
        <taxon>Clostridia</taxon>
        <taxon>Eubacteriales</taxon>
        <taxon>Clostridiaceae</taxon>
        <taxon>Clostridium</taxon>
    </lineage>
</organism>
<protein>
    <submittedName>
        <fullName evidence="2">Mannose-6-phosphate isomerase</fullName>
    </submittedName>
</protein>
<comment type="caution">
    <text evidence="2">The sequence shown here is derived from an EMBL/GenBank/DDBJ whole genome shotgun (WGS) entry which is preliminary data.</text>
</comment>
<gene>
    <name evidence="2" type="ORF">GNF83_21940</name>
</gene>
<accession>A0AAW9K9R6</accession>
<dbReference type="EMBL" id="WNUR01001611">
    <property type="protein sequence ID" value="MDZ7543775.1"/>
    <property type="molecule type" value="Genomic_DNA"/>
</dbReference>
<dbReference type="SUPFAM" id="SSF159283">
    <property type="entry name" value="Guanosine diphospho-D-mannose pyrophosphorylase/mannose-6-phosphate isomerase linker domain"/>
    <property type="match status" value="1"/>
</dbReference>
<dbReference type="AlphaFoldDB" id="A0AAW9K9R6"/>
<dbReference type="InterPro" id="IPR054566">
    <property type="entry name" value="ManC/GMP-like_b-helix"/>
</dbReference>
<dbReference type="PANTHER" id="PTHR46390">
    <property type="entry name" value="MANNOSE-1-PHOSPHATE GUANYLYLTRANSFERASE"/>
    <property type="match status" value="1"/>
</dbReference>
<dbReference type="GO" id="GO:0004475">
    <property type="term" value="F:mannose-1-phosphate guanylyltransferase (GTP) activity"/>
    <property type="evidence" value="ECO:0007669"/>
    <property type="project" value="TreeGrafter"/>
</dbReference>
<proteinExistence type="predicted"/>
<dbReference type="InterPro" id="IPR051161">
    <property type="entry name" value="Mannose-6P_isomerase_type2"/>
</dbReference>
<dbReference type="Pfam" id="PF22640">
    <property type="entry name" value="ManC_GMP_beta-helix"/>
    <property type="match status" value="1"/>
</dbReference>
<name>A0AAW9K9R6_CLOPF</name>
<dbReference type="GO" id="GO:0016853">
    <property type="term" value="F:isomerase activity"/>
    <property type="evidence" value="ECO:0007669"/>
    <property type="project" value="UniProtKB-KW"/>
</dbReference>
<sequence>QLYKSLMEIYKHIGEEDEEEVINEQYPLIDGISIDFGIMQKTRKAFVIKSDFIWDDIVSFSDLSRYLEEEKNNKISNNVYLQDSENCAIFGDKNLIIGLGIKDLVIVDSGDVILIMDKNKDQEIKHLLGDLTNKP</sequence>
<dbReference type="SUPFAM" id="SSF53448">
    <property type="entry name" value="Nucleotide-diphospho-sugar transferases"/>
    <property type="match status" value="1"/>
</dbReference>
<dbReference type="Proteomes" id="UP001288944">
    <property type="component" value="Unassembled WGS sequence"/>
</dbReference>
<evidence type="ECO:0000313" key="3">
    <source>
        <dbReference type="Proteomes" id="UP001288944"/>
    </source>
</evidence>
<dbReference type="PANTHER" id="PTHR46390:SF1">
    <property type="entry name" value="MANNOSE-1-PHOSPHATE GUANYLYLTRANSFERASE"/>
    <property type="match status" value="1"/>
</dbReference>
<evidence type="ECO:0000313" key="2">
    <source>
        <dbReference type="EMBL" id="MDZ7543775.1"/>
    </source>
</evidence>
<evidence type="ECO:0000259" key="1">
    <source>
        <dbReference type="Pfam" id="PF22640"/>
    </source>
</evidence>
<feature type="domain" description="MannoseP isomerase/GMP-like beta-helix" evidence="1">
    <location>
        <begin position="83"/>
        <end position="130"/>
    </location>
</feature>
<reference evidence="2" key="1">
    <citation type="submission" date="2019-11" db="EMBL/GenBank/DDBJ databases">
        <title>Characterization of Clostridium perfringens isolates from swine manure treated agricultural soils.</title>
        <authorList>
            <person name="Wushke S.T."/>
        </authorList>
    </citation>
    <scope>NUCLEOTIDE SEQUENCE</scope>
    <source>
        <strain evidence="2">X62</strain>
    </source>
</reference>
<dbReference type="GO" id="GO:0009298">
    <property type="term" value="P:GDP-mannose biosynthetic process"/>
    <property type="evidence" value="ECO:0007669"/>
    <property type="project" value="TreeGrafter"/>
</dbReference>
<dbReference type="Gene3D" id="3.90.550.10">
    <property type="entry name" value="Spore Coat Polysaccharide Biosynthesis Protein SpsA, Chain A"/>
    <property type="match status" value="1"/>
</dbReference>
<feature type="non-terminal residue" evidence="2">
    <location>
        <position position="1"/>
    </location>
</feature>